<accession>A0A7V8GNK6</accession>
<dbReference type="RefSeq" id="WP_162310198.1">
    <property type="nucleotide sequence ID" value="NZ_JACHGU010000005.1"/>
</dbReference>
<feature type="domain" description="Glycosyltransferase subfamily 4-like N-terminal" evidence="1">
    <location>
        <begin position="24"/>
        <end position="183"/>
    </location>
</feature>
<dbReference type="Gene3D" id="3.40.50.2000">
    <property type="entry name" value="Glycogen Phosphorylase B"/>
    <property type="match status" value="2"/>
</dbReference>
<proteinExistence type="predicted"/>
<evidence type="ECO:0000259" key="1">
    <source>
        <dbReference type="Pfam" id="PF13439"/>
    </source>
</evidence>
<dbReference type="Pfam" id="PF13692">
    <property type="entry name" value="Glyco_trans_1_4"/>
    <property type="match status" value="1"/>
</dbReference>
<dbReference type="Pfam" id="PF13439">
    <property type="entry name" value="Glyco_transf_4"/>
    <property type="match status" value="1"/>
</dbReference>
<organism evidence="2 3">
    <name type="scientific">Pseudoxanthomonas broegbernensis</name>
    <dbReference type="NCBI Taxonomy" id="83619"/>
    <lineage>
        <taxon>Bacteria</taxon>
        <taxon>Pseudomonadati</taxon>
        <taxon>Pseudomonadota</taxon>
        <taxon>Gammaproteobacteria</taxon>
        <taxon>Lysobacterales</taxon>
        <taxon>Lysobacteraceae</taxon>
        <taxon>Pseudoxanthomonas</taxon>
    </lineage>
</organism>
<dbReference type="EMBL" id="MWIP01000003">
    <property type="protein sequence ID" value="KAF1687180.1"/>
    <property type="molecule type" value="Genomic_DNA"/>
</dbReference>
<dbReference type="SUPFAM" id="SSF53756">
    <property type="entry name" value="UDP-Glycosyltransferase/glycogen phosphorylase"/>
    <property type="match status" value="1"/>
</dbReference>
<keyword evidence="3" id="KW-1185">Reference proteome</keyword>
<dbReference type="Proteomes" id="UP000462066">
    <property type="component" value="Unassembled WGS sequence"/>
</dbReference>
<dbReference type="InterPro" id="IPR028098">
    <property type="entry name" value="Glyco_trans_4-like_N"/>
</dbReference>
<dbReference type="GO" id="GO:0016757">
    <property type="term" value="F:glycosyltransferase activity"/>
    <property type="evidence" value="ECO:0007669"/>
    <property type="project" value="UniProtKB-ARBA"/>
</dbReference>
<gene>
    <name evidence="2" type="ORF">B1992_04110</name>
</gene>
<comment type="caution">
    <text evidence="2">The sequence shown here is derived from an EMBL/GenBank/DDBJ whole genome shotgun (WGS) entry which is preliminary data.</text>
</comment>
<dbReference type="AlphaFoldDB" id="A0A7V8GNK6"/>
<protein>
    <recommendedName>
        <fullName evidence="1">Glycosyltransferase subfamily 4-like N-terminal domain-containing protein</fullName>
    </recommendedName>
</protein>
<dbReference type="PANTHER" id="PTHR12526">
    <property type="entry name" value="GLYCOSYLTRANSFERASE"/>
    <property type="match status" value="1"/>
</dbReference>
<reference evidence="2 3" key="1">
    <citation type="submission" date="2017-10" db="EMBL/GenBank/DDBJ databases">
        <title>Whole genome sequencing of Pseudoxanthomonas broegbernensis DSM 12573(T).</title>
        <authorList>
            <person name="Kumar S."/>
            <person name="Bansal K."/>
            <person name="Kaur A."/>
            <person name="Patil P."/>
            <person name="Sharma S."/>
            <person name="Patil P.B."/>
        </authorList>
    </citation>
    <scope>NUCLEOTIDE SEQUENCE [LARGE SCALE GENOMIC DNA]</scope>
    <source>
        <strain evidence="2 3">DSM 12573</strain>
    </source>
</reference>
<name>A0A7V8GNK6_9GAMM</name>
<evidence type="ECO:0000313" key="3">
    <source>
        <dbReference type="Proteomes" id="UP000462066"/>
    </source>
</evidence>
<sequence>MTTLPDEAGAPAHIAHIIAGLSQGGAENALYRLVSVQPDPSKHLVFSLTDEGIFGPRLRALGVEVHCLGLRRGAIPSPLALLRLVRGLRQARPALVQTWMYHADLLGGVAARAAGIPVCWGIRHSDLSAQHNKWSTRLTAKACARLSRWIPTMAVSCSARAADVHRALGYKVPFEIVHNGLDVTAWRPQPSWRATVRSELGIGPEEFVLAHAGRSDPQKDHPTLAEAFARVHALRPQTRLLICGKGLARGDAYFDALPFTPRARMAVLALGPRDDLPRLWQAADAFTLSSALGEAFPNVVAEAMSCGLPCVVTDVGDAADIVGDTGRVVPPSDPAALAAAMLELCNMPPPERLQLGAAARHRVLEHFTLARMAAGFGRVWNDVMAGGKT</sequence>
<evidence type="ECO:0000313" key="2">
    <source>
        <dbReference type="EMBL" id="KAF1687180.1"/>
    </source>
</evidence>